<protein>
    <submittedName>
        <fullName evidence="1">Uncharacterized protein</fullName>
    </submittedName>
</protein>
<organism evidence="1 2">
    <name type="scientific">Hibiscus sabdariffa</name>
    <name type="common">roselle</name>
    <dbReference type="NCBI Taxonomy" id="183260"/>
    <lineage>
        <taxon>Eukaryota</taxon>
        <taxon>Viridiplantae</taxon>
        <taxon>Streptophyta</taxon>
        <taxon>Embryophyta</taxon>
        <taxon>Tracheophyta</taxon>
        <taxon>Spermatophyta</taxon>
        <taxon>Magnoliopsida</taxon>
        <taxon>eudicotyledons</taxon>
        <taxon>Gunneridae</taxon>
        <taxon>Pentapetalae</taxon>
        <taxon>rosids</taxon>
        <taxon>malvids</taxon>
        <taxon>Malvales</taxon>
        <taxon>Malvaceae</taxon>
        <taxon>Malvoideae</taxon>
        <taxon>Hibiscus</taxon>
    </lineage>
</organism>
<reference evidence="1 2" key="1">
    <citation type="journal article" date="2024" name="G3 (Bethesda)">
        <title>Genome assembly of Hibiscus sabdariffa L. provides insights into metabolisms of medicinal natural products.</title>
        <authorList>
            <person name="Kim T."/>
        </authorList>
    </citation>
    <scope>NUCLEOTIDE SEQUENCE [LARGE SCALE GENOMIC DNA]</scope>
    <source>
        <strain evidence="1">TK-2024</strain>
        <tissue evidence="1">Old leaves</tissue>
    </source>
</reference>
<keyword evidence="2" id="KW-1185">Reference proteome</keyword>
<evidence type="ECO:0000313" key="1">
    <source>
        <dbReference type="EMBL" id="KAK9026416.1"/>
    </source>
</evidence>
<evidence type="ECO:0000313" key="2">
    <source>
        <dbReference type="Proteomes" id="UP001396334"/>
    </source>
</evidence>
<dbReference type="Proteomes" id="UP001396334">
    <property type="component" value="Unassembled WGS sequence"/>
</dbReference>
<accession>A0ABR2SMC7</accession>
<gene>
    <name evidence="1" type="ORF">V6N11_039256</name>
</gene>
<comment type="caution">
    <text evidence="1">The sequence shown here is derived from an EMBL/GenBank/DDBJ whole genome shotgun (WGS) entry which is preliminary data.</text>
</comment>
<dbReference type="EMBL" id="JBBPBN010000013">
    <property type="protein sequence ID" value="KAK9026416.1"/>
    <property type="molecule type" value="Genomic_DNA"/>
</dbReference>
<sequence>MLIPSTQNSLWQAPDPPLVKVKSWELVDVFLLMWHQLLWFLEGNRRHDCNEMLALASIETKKNLIWDVRRSENNRVSAFPNMPQKGSIPYVPRYASTRKQVR</sequence>
<name>A0ABR2SMC7_9ROSI</name>
<proteinExistence type="predicted"/>